<keyword evidence="9" id="KW-1185">Reference proteome</keyword>
<dbReference type="Gene3D" id="3.40.50.300">
    <property type="entry name" value="P-loop containing nucleotide triphosphate hydrolases"/>
    <property type="match status" value="1"/>
</dbReference>
<dbReference type="Pfam" id="PF24526">
    <property type="entry name" value="ABCA12_C"/>
    <property type="match status" value="1"/>
</dbReference>
<evidence type="ECO:0000256" key="3">
    <source>
        <dbReference type="ARBA" id="ARBA00022692"/>
    </source>
</evidence>
<sequence>MADHGQASFWTQANALLRKNLTYQRKHIWTNVRLVLVPLFLCLLLLSIQLLLEAVMNKVLDMAKCGSKDAPNGDYCPIPNPPLLPPMLHIPEPESRAVKAGFFPYSDLPDLSCRKTKTCPLTMLLTGKNQSLGKALSGTMFGGSFAVNTSDLLPSLADNVLGTTLGAGMDSFRDPGITSGFPIYSIQPQCNANSTWPLSLGKTRTEVKCVQGLCLWRNSSAEVNEEIFKGSWRGNPERMTNEIAAAYDLLSTDGKNLDVNIWYNATYYSGGPQNKPLVRVPRLISLVSSAYLKFLKGPGTKILFEFVKEVPKNSTKSNSDIASLFGPLFFTWVVLLLFPVIVTSLVYEKQERLRIIMKMHGLGDGPYWLISYAYFLTISVLYILSLVSFGSVIGLNYFRLNSYSVQFVFYFIYLNLQIAIAFLVSTMFSKVKTVTVVSYIMVFGTGLLGNFLFAQLLDSPSFPEKWIIVLELFPGFSLFRGLHEFAQAAFHGNGMKWGDLSESGMDKVFYIMLVEWFVTLTVAYFVDQVLTSGKSPCLFTKKSTTSLPDPSVESQSSDNVLIDMEKADVTHEAETNQREKVELMRIEGSTGHAIVCDNLKKVYPGRDGNPPKIAVRGMYLDVPSGECFGMLGPNGAGKTSFINMMTGLLKPTSGTALVQGWDICKDMNKVYTSMGVCPQHDLLWETLTGREHLLFYGRLKNIKGPALKQAVEESLKSVSLFDGGVADKPAGKYSGAHSMEEAEFLCDRLGIFVDGGLQCIGNPRELKGRYGGSYVFTMTTSSEHEEIVERLVQNISPNAKKVYHLSGTQKFEIPKQEVMISDLFLMVESAKSKFTVFAWGLADTTLEDVFFKVATSAQASLS</sequence>
<keyword evidence="5 6" id="KW-0472">Membrane</keyword>
<keyword evidence="4 6" id="KW-1133">Transmembrane helix</keyword>
<reference evidence="8 9" key="1">
    <citation type="submission" date="2021-05" db="EMBL/GenBank/DDBJ databases">
        <title>Genome Assembly of Synthetic Allotetraploid Brassica napus Reveals Homoeologous Exchanges between Subgenomes.</title>
        <authorList>
            <person name="Davis J.T."/>
        </authorList>
    </citation>
    <scope>NUCLEOTIDE SEQUENCE [LARGE SCALE GENOMIC DNA]</scope>
    <source>
        <strain evidence="9">cv. Da-Ae</strain>
        <tissue evidence="8">Seedling</tissue>
    </source>
</reference>
<feature type="transmembrane region" description="Helical" evidence="6">
    <location>
        <begin position="367"/>
        <end position="395"/>
    </location>
</feature>
<feature type="transmembrane region" description="Helical" evidence="6">
    <location>
        <begin position="34"/>
        <end position="52"/>
    </location>
</feature>
<proteinExistence type="inferred from homology"/>
<evidence type="ECO:0000256" key="1">
    <source>
        <dbReference type="ARBA" id="ARBA00004141"/>
    </source>
</evidence>
<evidence type="ECO:0000256" key="4">
    <source>
        <dbReference type="ARBA" id="ARBA00022989"/>
    </source>
</evidence>
<dbReference type="PANTHER" id="PTHR19229:SF237">
    <property type="entry name" value="ABC TRANSPORTER A FAMILY MEMBER 10"/>
    <property type="match status" value="1"/>
</dbReference>
<feature type="domain" description="ABC transporter" evidence="7">
    <location>
        <begin position="594"/>
        <end position="854"/>
    </location>
</feature>
<comment type="caution">
    <text evidence="8">The sequence shown here is derived from an EMBL/GenBank/DDBJ whole genome shotgun (WGS) entry which is preliminary data.</text>
</comment>
<dbReference type="PANTHER" id="PTHR19229">
    <property type="entry name" value="ATP-BINDING CASSETTE TRANSPORTER SUBFAMILY A ABCA"/>
    <property type="match status" value="1"/>
</dbReference>
<feature type="transmembrane region" description="Helical" evidence="6">
    <location>
        <begin position="436"/>
        <end position="454"/>
    </location>
</feature>
<protein>
    <recommendedName>
        <fullName evidence="7">ABC transporter domain-containing protein</fullName>
    </recommendedName>
</protein>
<dbReference type="InterPro" id="IPR013525">
    <property type="entry name" value="ABC2_TM"/>
</dbReference>
<comment type="subcellular location">
    <subcellularLocation>
        <location evidence="1">Membrane</location>
        <topology evidence="1">Multi-pass membrane protein</topology>
    </subcellularLocation>
</comment>
<evidence type="ECO:0000313" key="9">
    <source>
        <dbReference type="Proteomes" id="UP000824890"/>
    </source>
</evidence>
<dbReference type="PROSITE" id="PS50893">
    <property type="entry name" value="ABC_TRANSPORTER_2"/>
    <property type="match status" value="1"/>
</dbReference>
<dbReference type="SUPFAM" id="SSF52540">
    <property type="entry name" value="P-loop containing nucleoside triphosphate hydrolases"/>
    <property type="match status" value="1"/>
</dbReference>
<evidence type="ECO:0000256" key="5">
    <source>
        <dbReference type="ARBA" id="ARBA00023136"/>
    </source>
</evidence>
<evidence type="ECO:0000256" key="6">
    <source>
        <dbReference type="SAM" id="Phobius"/>
    </source>
</evidence>
<feature type="transmembrane region" description="Helical" evidence="6">
    <location>
        <begin position="324"/>
        <end position="347"/>
    </location>
</feature>
<evidence type="ECO:0000313" key="8">
    <source>
        <dbReference type="EMBL" id="KAH0934898.1"/>
    </source>
</evidence>
<dbReference type="EMBL" id="JAGKQM010000003">
    <property type="protein sequence ID" value="KAH0934898.1"/>
    <property type="molecule type" value="Genomic_DNA"/>
</dbReference>
<name>A0ABQ8E1Y4_BRANA</name>
<feature type="transmembrane region" description="Helical" evidence="6">
    <location>
        <begin position="407"/>
        <end position="424"/>
    </location>
</feature>
<dbReference type="Pfam" id="PF12698">
    <property type="entry name" value="ABC2_membrane_3"/>
    <property type="match status" value="1"/>
</dbReference>
<dbReference type="Pfam" id="PF00005">
    <property type="entry name" value="ABC_tran"/>
    <property type="match status" value="1"/>
</dbReference>
<dbReference type="InterPro" id="IPR026082">
    <property type="entry name" value="ABCA"/>
</dbReference>
<accession>A0ABQ8E1Y4</accession>
<organism evidence="8 9">
    <name type="scientific">Brassica napus</name>
    <name type="common">Rape</name>
    <dbReference type="NCBI Taxonomy" id="3708"/>
    <lineage>
        <taxon>Eukaryota</taxon>
        <taxon>Viridiplantae</taxon>
        <taxon>Streptophyta</taxon>
        <taxon>Embryophyta</taxon>
        <taxon>Tracheophyta</taxon>
        <taxon>Spermatophyta</taxon>
        <taxon>Magnoliopsida</taxon>
        <taxon>eudicotyledons</taxon>
        <taxon>Gunneridae</taxon>
        <taxon>Pentapetalae</taxon>
        <taxon>rosids</taxon>
        <taxon>malvids</taxon>
        <taxon>Brassicales</taxon>
        <taxon>Brassicaceae</taxon>
        <taxon>Brassiceae</taxon>
        <taxon>Brassica</taxon>
    </lineage>
</organism>
<comment type="similarity">
    <text evidence="2">Belongs to the ABC transporter superfamily. ABCA family. CPR flippase (TC 3.A.1.211) subfamily.</text>
</comment>
<dbReference type="Proteomes" id="UP000824890">
    <property type="component" value="Unassembled WGS sequence"/>
</dbReference>
<evidence type="ECO:0000259" key="7">
    <source>
        <dbReference type="PROSITE" id="PS50893"/>
    </source>
</evidence>
<keyword evidence="3 6" id="KW-0812">Transmembrane</keyword>
<evidence type="ECO:0000256" key="2">
    <source>
        <dbReference type="ARBA" id="ARBA00008526"/>
    </source>
</evidence>
<gene>
    <name evidence="8" type="ORF">HID58_012015</name>
</gene>
<dbReference type="InterPro" id="IPR003439">
    <property type="entry name" value="ABC_transporter-like_ATP-bd"/>
</dbReference>
<dbReference type="InterPro" id="IPR027417">
    <property type="entry name" value="P-loop_NTPase"/>
</dbReference>